<dbReference type="InterPro" id="IPR036179">
    <property type="entry name" value="Ig-like_dom_sf"/>
</dbReference>
<dbReference type="InterPro" id="IPR007110">
    <property type="entry name" value="Ig-like_dom"/>
</dbReference>
<evidence type="ECO:0000259" key="1">
    <source>
        <dbReference type="PROSITE" id="PS50835"/>
    </source>
</evidence>
<dbReference type="Gene3D" id="2.60.40.10">
    <property type="entry name" value="Immunoglobulins"/>
    <property type="match status" value="1"/>
</dbReference>
<feature type="domain" description="Ig-like" evidence="1">
    <location>
        <begin position="51"/>
        <end position="138"/>
    </location>
</feature>
<comment type="caution">
    <text evidence="2">The sequence shown here is derived from an EMBL/GenBank/DDBJ whole genome shotgun (WGS) entry which is preliminary data.</text>
</comment>
<evidence type="ECO:0000313" key="3">
    <source>
        <dbReference type="Proteomes" id="UP000327468"/>
    </source>
</evidence>
<sequence length="155" mass="17427">MRAETLITGLLLLRISEFHSLSEGQLDPKIISFSRGVHLFVKGIHVKTVAPKLQILLPAGLWMETCDAAILTCIITGLHTKPTHITWKINKISVTQNHTTADIFMESDGTFTALGLFYPTPGHELKSDDLYRCEVEQGGITYYEEVWPFHCEQSL</sequence>
<proteinExistence type="predicted"/>
<dbReference type="SMART" id="SM00407">
    <property type="entry name" value="IGc1"/>
    <property type="match status" value="1"/>
</dbReference>
<protein>
    <recommendedName>
        <fullName evidence="1">Ig-like domain-containing protein</fullName>
    </recommendedName>
</protein>
<name>A0A5N5MW84_PANHP</name>
<dbReference type="Pfam" id="PF07654">
    <property type="entry name" value="C1-set"/>
    <property type="match status" value="1"/>
</dbReference>
<dbReference type="OrthoDB" id="8837635at2759"/>
<dbReference type="Proteomes" id="UP000327468">
    <property type="component" value="Chromosome 11"/>
</dbReference>
<dbReference type="EMBL" id="VFJC01000012">
    <property type="protein sequence ID" value="KAB5559339.1"/>
    <property type="molecule type" value="Genomic_DNA"/>
</dbReference>
<dbReference type="InterPro" id="IPR013783">
    <property type="entry name" value="Ig-like_fold"/>
</dbReference>
<organism evidence="2 3">
    <name type="scientific">Pangasianodon hypophthalmus</name>
    <name type="common">Striped catfish</name>
    <name type="synonym">Helicophagus hypophthalmus</name>
    <dbReference type="NCBI Taxonomy" id="310915"/>
    <lineage>
        <taxon>Eukaryota</taxon>
        <taxon>Metazoa</taxon>
        <taxon>Chordata</taxon>
        <taxon>Craniata</taxon>
        <taxon>Vertebrata</taxon>
        <taxon>Euteleostomi</taxon>
        <taxon>Actinopterygii</taxon>
        <taxon>Neopterygii</taxon>
        <taxon>Teleostei</taxon>
        <taxon>Ostariophysi</taxon>
        <taxon>Siluriformes</taxon>
        <taxon>Pangasiidae</taxon>
        <taxon>Pangasianodon</taxon>
    </lineage>
</organism>
<dbReference type="AlphaFoldDB" id="A0A5N5MW84"/>
<dbReference type="PROSITE" id="PS50835">
    <property type="entry name" value="IG_LIKE"/>
    <property type="match status" value="1"/>
</dbReference>
<dbReference type="InterPro" id="IPR003597">
    <property type="entry name" value="Ig_C1-set"/>
</dbReference>
<reference evidence="2 3" key="1">
    <citation type="submission" date="2019-06" db="EMBL/GenBank/DDBJ databases">
        <title>A chromosome-scale genome assembly of the striped catfish, Pangasianodon hypophthalmus.</title>
        <authorList>
            <person name="Wen M."/>
            <person name="Zahm M."/>
            <person name="Roques C."/>
            <person name="Cabau C."/>
            <person name="Klopp C."/>
            <person name="Donnadieu C."/>
            <person name="Jouanno E."/>
            <person name="Avarre J.-C."/>
            <person name="Campet M."/>
            <person name="Ha T.T.T."/>
            <person name="Dugue R."/>
            <person name="Lampietro C."/>
            <person name="Louis A."/>
            <person name="Herpin A."/>
            <person name="Echchiki A."/>
            <person name="Berthelot C."/>
            <person name="Parey E."/>
            <person name="Roest-Crollius H."/>
            <person name="Braasch I."/>
            <person name="Postlethwait J."/>
            <person name="Bobe J."/>
            <person name="Montfort J."/>
            <person name="Bouchez O."/>
            <person name="Begum T."/>
            <person name="Schartl M."/>
            <person name="Guiguen Y."/>
        </authorList>
    </citation>
    <scope>NUCLEOTIDE SEQUENCE [LARGE SCALE GENOMIC DNA]</scope>
    <source>
        <strain evidence="2 3">Indonesia</strain>
        <tissue evidence="2">Blood</tissue>
    </source>
</reference>
<evidence type="ECO:0000313" key="2">
    <source>
        <dbReference type="EMBL" id="KAB5559339.1"/>
    </source>
</evidence>
<gene>
    <name evidence="2" type="ORF">PHYPO_G00027910</name>
</gene>
<dbReference type="CDD" id="cd00098">
    <property type="entry name" value="IgC1"/>
    <property type="match status" value="1"/>
</dbReference>
<dbReference type="SUPFAM" id="SSF48726">
    <property type="entry name" value="Immunoglobulin"/>
    <property type="match status" value="1"/>
</dbReference>
<accession>A0A5N5MW84</accession>
<keyword evidence="3" id="KW-1185">Reference proteome</keyword>